<dbReference type="PANTHER" id="PTHR43649">
    <property type="entry name" value="ARABINOSE-BINDING PROTEIN-RELATED"/>
    <property type="match status" value="1"/>
</dbReference>
<dbReference type="STRING" id="416591.Tlet_1155"/>
<reference evidence="1 2" key="1">
    <citation type="submission" date="2007-08" db="EMBL/GenBank/DDBJ databases">
        <title>Complete sequence of Thermotoga lettingae TMO.</title>
        <authorList>
            <consortium name="US DOE Joint Genome Institute"/>
            <person name="Copeland A."/>
            <person name="Lucas S."/>
            <person name="Lapidus A."/>
            <person name="Barry K."/>
            <person name="Glavina del Rio T."/>
            <person name="Dalin E."/>
            <person name="Tice H."/>
            <person name="Pitluck S."/>
            <person name="Foster B."/>
            <person name="Bruce D."/>
            <person name="Schmutz J."/>
            <person name="Larimer F."/>
            <person name="Land M."/>
            <person name="Hauser L."/>
            <person name="Kyrpides N."/>
            <person name="Mikhailova N."/>
            <person name="Nelson K."/>
            <person name="Gogarten J.P."/>
            <person name="Noll K."/>
            <person name="Richardson P."/>
        </authorList>
    </citation>
    <scope>NUCLEOTIDE SEQUENCE [LARGE SCALE GENOMIC DNA]</scope>
    <source>
        <strain evidence="2">ATCC BAA-301 / DSM 14385 / NBRC 107922 / TMO</strain>
    </source>
</reference>
<dbReference type="EMBL" id="CP000812">
    <property type="protein sequence ID" value="ABV33720.1"/>
    <property type="molecule type" value="Genomic_DNA"/>
</dbReference>
<dbReference type="OrthoDB" id="9772007at2"/>
<accession>A8F6D6</accession>
<proteinExistence type="predicted"/>
<protein>
    <submittedName>
        <fullName evidence="1">Extracellular solute-binding protein family 1</fullName>
    </submittedName>
</protein>
<dbReference type="Proteomes" id="UP000002016">
    <property type="component" value="Chromosome"/>
</dbReference>
<dbReference type="Pfam" id="PF01547">
    <property type="entry name" value="SBP_bac_1"/>
    <property type="match status" value="1"/>
</dbReference>
<dbReference type="Gene3D" id="3.40.190.10">
    <property type="entry name" value="Periplasmic binding protein-like II"/>
    <property type="match status" value="2"/>
</dbReference>
<reference evidence="1 2" key="2">
    <citation type="journal article" date="2009" name="Proc. Natl. Acad. Sci. U.S.A.">
        <title>On the chimeric nature, thermophilic origin, and phylogenetic placement of the Thermotogales.</title>
        <authorList>
            <person name="Zhaxybayeva O."/>
            <person name="Swithers K.S."/>
            <person name="Lapierre P."/>
            <person name="Fournier G.P."/>
            <person name="Bickhart D.M."/>
            <person name="DeBoy R.T."/>
            <person name="Nelson K.E."/>
            <person name="Nesbo C.L."/>
            <person name="Doolittle W.F."/>
            <person name="Gogarten J.P."/>
            <person name="Noll K.M."/>
        </authorList>
    </citation>
    <scope>NUCLEOTIDE SEQUENCE [LARGE SCALE GENOMIC DNA]</scope>
    <source>
        <strain evidence="2">ATCC BAA-301 / DSM 14385 / NBRC 107922 / TMO</strain>
    </source>
</reference>
<dbReference type="AlphaFoldDB" id="A8F6D6"/>
<dbReference type="HOGENOM" id="CLU_031285_9_1_0"/>
<keyword evidence="2" id="KW-1185">Reference proteome</keyword>
<dbReference type="InterPro" id="IPR050490">
    <property type="entry name" value="Bact_solute-bd_prot1"/>
</dbReference>
<dbReference type="RefSeq" id="WP_012003201.1">
    <property type="nucleotide sequence ID" value="NC_009828.1"/>
</dbReference>
<dbReference type="InterPro" id="IPR006059">
    <property type="entry name" value="SBP"/>
</dbReference>
<sequence length="409" mass="44931" precursor="true">MKKVVVSLFLVLALVTGISKEKVTVWFAGTTKSFMDVVESQIVPEFEEKNPDIDMVVDFVPWGELSTKLMTAFAGGIGPDIFMHGQAAVAGFAEKELILPLDEYLSQIENSDDFGTALNVGTYKGKTYFIPVFGSGRLLAYRKDFFKRAGLDPNEPPVTWEQLKAFAVATTEWQGSRLKIAGLDLPVSGIDLQQVWTMFLIANGGRLFDEEFNPIFNGPEGTEALQFYVDLIRKHKVTSEYGLSAVGNLEPIAAGTAAMAFVTSESMSAFKKYAPDAFDNIQLCLSPARYTKAAFYSFAGFMVSRTTKNLDSTIKVLSHLTSKDSIIKINSSLGGIPPRQSAAEASFVSSDPVIKMFVLGTKYAFGNPNVPFWVQARDILSKYLEQAIRGVVNPKEALDKAAEEIKKLK</sequence>
<evidence type="ECO:0000313" key="1">
    <source>
        <dbReference type="EMBL" id="ABV33720.1"/>
    </source>
</evidence>
<evidence type="ECO:0000313" key="2">
    <source>
        <dbReference type="Proteomes" id="UP000002016"/>
    </source>
</evidence>
<dbReference type="SUPFAM" id="SSF53850">
    <property type="entry name" value="Periplasmic binding protein-like II"/>
    <property type="match status" value="1"/>
</dbReference>
<gene>
    <name evidence="1" type="ordered locus">Tlet_1155</name>
</gene>
<organism evidence="1 2">
    <name type="scientific">Pseudothermotoga lettingae (strain ATCC BAA-301 / DSM 14385 / NBRC 107922 / TMO)</name>
    <name type="common">Thermotoga lettingae</name>
    <dbReference type="NCBI Taxonomy" id="416591"/>
    <lineage>
        <taxon>Bacteria</taxon>
        <taxon>Thermotogati</taxon>
        <taxon>Thermotogota</taxon>
        <taxon>Thermotogae</taxon>
        <taxon>Thermotogales</taxon>
        <taxon>Thermotogaceae</taxon>
        <taxon>Pseudothermotoga</taxon>
    </lineage>
</organism>
<dbReference type="CDD" id="cd14748">
    <property type="entry name" value="PBP2_UgpB"/>
    <property type="match status" value="1"/>
</dbReference>
<dbReference type="eggNOG" id="COG1653">
    <property type="taxonomic scope" value="Bacteria"/>
</dbReference>
<name>A8F6D6_PSELT</name>
<dbReference type="PANTHER" id="PTHR43649:SF12">
    <property type="entry name" value="DIACETYLCHITOBIOSE BINDING PROTEIN DASA"/>
    <property type="match status" value="1"/>
</dbReference>
<dbReference type="KEGG" id="tle:Tlet_1155"/>